<organism evidence="3 4">
    <name type="scientific">Motilimonas cestriensis</name>
    <dbReference type="NCBI Taxonomy" id="2742685"/>
    <lineage>
        <taxon>Bacteria</taxon>
        <taxon>Pseudomonadati</taxon>
        <taxon>Pseudomonadota</taxon>
        <taxon>Gammaproteobacteria</taxon>
        <taxon>Alteromonadales</taxon>
        <taxon>Alteromonadales genera incertae sedis</taxon>
        <taxon>Motilimonas</taxon>
    </lineage>
</organism>
<feature type="domain" description="DUF2314" evidence="2">
    <location>
        <begin position="350"/>
        <end position="414"/>
    </location>
</feature>
<feature type="chain" id="PRO_5047331607" evidence="1">
    <location>
        <begin position="21"/>
        <end position="434"/>
    </location>
</feature>
<protein>
    <submittedName>
        <fullName evidence="3">DUF2314 domain-containing protein</fullName>
    </submittedName>
</protein>
<evidence type="ECO:0000313" key="4">
    <source>
        <dbReference type="Proteomes" id="UP001201273"/>
    </source>
</evidence>
<evidence type="ECO:0000256" key="1">
    <source>
        <dbReference type="SAM" id="SignalP"/>
    </source>
</evidence>
<dbReference type="EMBL" id="JAIMJA010000018">
    <property type="protein sequence ID" value="MCE2596363.1"/>
    <property type="molecule type" value="Genomic_DNA"/>
</dbReference>
<dbReference type="Pfam" id="PF10077">
    <property type="entry name" value="DUF2314"/>
    <property type="match status" value="1"/>
</dbReference>
<sequence>MKHVLSFLVVVLSTVGISFASSVEPDIRYRTIIYYYPEKVDIDTSLLVEKFKQFDMVDELPESASKPVLSHKIIKDLKASYPVPDASYLAYFGRGLDKGQVTRIEKSNLAIIIDIAYPYNLSFAGLREATNSLYQFSESSGGVIWDSETRELFTPLAWKEQRIDSWGGSMPNVRDHTVIHAYKNNEGVRAITLGMVKFGLPDIVVNDFSWSSNRSMGSLINLVAQSIAEGASLTKDGDLELNIGNLVETEYKTALIPTLKKNAESKLLIQTGEGKWEEGDPNNYIIELLFQNIKGKSLSEKHESLLSSLFGSEDNISYVQHNSLIMAASQRAKEKLNGLRSDFNEGLDPGKFIQVKAPFTTPEGGTEWMWVEVLSWKDNVITGLLKNEPYSIPNLKGGAEVTVNQTDIFDYIINFPDGTSEGNETGALIEKYQK</sequence>
<proteinExistence type="predicted"/>
<evidence type="ECO:0000259" key="2">
    <source>
        <dbReference type="Pfam" id="PF10077"/>
    </source>
</evidence>
<dbReference type="InterPro" id="IPR018756">
    <property type="entry name" value="DUF2314"/>
</dbReference>
<keyword evidence="4" id="KW-1185">Reference proteome</keyword>
<dbReference type="Proteomes" id="UP001201273">
    <property type="component" value="Unassembled WGS sequence"/>
</dbReference>
<accession>A0ABS8WDL9</accession>
<dbReference type="RefSeq" id="WP_233054007.1">
    <property type="nucleotide sequence ID" value="NZ_JAIMJA010000018.1"/>
</dbReference>
<name>A0ABS8WDL9_9GAMM</name>
<comment type="caution">
    <text evidence="3">The sequence shown here is derived from an EMBL/GenBank/DDBJ whole genome shotgun (WGS) entry which is preliminary data.</text>
</comment>
<gene>
    <name evidence="3" type="ORF">K6Y31_16310</name>
</gene>
<feature type="signal peptide" evidence="1">
    <location>
        <begin position="1"/>
        <end position="20"/>
    </location>
</feature>
<keyword evidence="1" id="KW-0732">Signal</keyword>
<evidence type="ECO:0000313" key="3">
    <source>
        <dbReference type="EMBL" id="MCE2596363.1"/>
    </source>
</evidence>
<reference evidence="3 4" key="1">
    <citation type="journal article" date="2022" name="Environ. Microbiol. Rep.">
        <title>Eco-phylogenetic analyses reveal divergent evolution of vitamin B12 metabolism in the marine bacterial family 'Psychromonadaceae'.</title>
        <authorList>
            <person name="Jin X."/>
            <person name="Yang Y."/>
            <person name="Cao H."/>
            <person name="Gao B."/>
            <person name="Zhao Z."/>
        </authorList>
    </citation>
    <scope>NUCLEOTIDE SEQUENCE [LARGE SCALE GENOMIC DNA]</scope>
    <source>
        <strain evidence="3 4">MKS20</strain>
    </source>
</reference>